<evidence type="ECO:0000256" key="5">
    <source>
        <dbReference type="ARBA" id="ARBA00012179"/>
    </source>
</evidence>
<keyword evidence="7" id="KW-0540">Nuclease</keyword>
<proteinExistence type="inferred from homology"/>
<evidence type="ECO:0000256" key="2">
    <source>
        <dbReference type="ARBA" id="ARBA00001946"/>
    </source>
</evidence>
<evidence type="ECO:0000256" key="15">
    <source>
        <dbReference type="ARBA" id="ARBA00044559"/>
    </source>
</evidence>
<keyword evidence="11" id="KW-0460">Magnesium</keyword>
<evidence type="ECO:0000256" key="16">
    <source>
        <dbReference type="SAM" id="Phobius"/>
    </source>
</evidence>
<dbReference type="EMBL" id="JAODUO010000073">
    <property type="protein sequence ID" value="KAK2190659.1"/>
    <property type="molecule type" value="Genomic_DNA"/>
</dbReference>
<evidence type="ECO:0000256" key="11">
    <source>
        <dbReference type="ARBA" id="ARBA00022842"/>
    </source>
</evidence>
<evidence type="ECO:0000256" key="13">
    <source>
        <dbReference type="ARBA" id="ARBA00023128"/>
    </source>
</evidence>
<comment type="caution">
    <text evidence="18">The sequence shown here is derived from an EMBL/GenBank/DDBJ whole genome shotgun (WGS) entry which is preliminary data.</text>
</comment>
<dbReference type="GO" id="GO:0030678">
    <property type="term" value="C:mitochondrial ribonuclease P complex"/>
    <property type="evidence" value="ECO:0007669"/>
    <property type="project" value="TreeGrafter"/>
</dbReference>
<comment type="cofactor">
    <cofactor evidence="2">
        <name>Mg(2+)</name>
        <dbReference type="ChEBI" id="CHEBI:18420"/>
    </cofactor>
</comment>
<dbReference type="PANTHER" id="PTHR13547">
    <property type="match status" value="1"/>
</dbReference>
<keyword evidence="10" id="KW-0862">Zinc</keyword>
<feature type="domain" description="PRORP" evidence="17">
    <location>
        <begin position="347"/>
        <end position="586"/>
    </location>
</feature>
<dbReference type="AlphaFoldDB" id="A0AAD9UIF6"/>
<evidence type="ECO:0000313" key="19">
    <source>
        <dbReference type="Proteomes" id="UP001209878"/>
    </source>
</evidence>
<organism evidence="18 19">
    <name type="scientific">Ridgeia piscesae</name>
    <name type="common">Tubeworm</name>
    <dbReference type="NCBI Taxonomy" id="27915"/>
    <lineage>
        <taxon>Eukaryota</taxon>
        <taxon>Metazoa</taxon>
        <taxon>Spiralia</taxon>
        <taxon>Lophotrochozoa</taxon>
        <taxon>Annelida</taxon>
        <taxon>Polychaeta</taxon>
        <taxon>Sedentaria</taxon>
        <taxon>Canalipalpata</taxon>
        <taxon>Sabellida</taxon>
        <taxon>Siboglinidae</taxon>
        <taxon>Ridgeia</taxon>
    </lineage>
</organism>
<evidence type="ECO:0000256" key="1">
    <source>
        <dbReference type="ARBA" id="ARBA00000928"/>
    </source>
</evidence>
<evidence type="ECO:0000256" key="8">
    <source>
        <dbReference type="ARBA" id="ARBA00022723"/>
    </source>
</evidence>
<keyword evidence="16" id="KW-0812">Transmembrane</keyword>
<evidence type="ECO:0000256" key="4">
    <source>
        <dbReference type="ARBA" id="ARBA00007626"/>
    </source>
</evidence>
<feature type="transmembrane region" description="Helical" evidence="16">
    <location>
        <begin position="636"/>
        <end position="654"/>
    </location>
</feature>
<comment type="subcellular location">
    <subcellularLocation>
        <location evidence="3">Mitochondrion</location>
    </subcellularLocation>
</comment>
<evidence type="ECO:0000256" key="6">
    <source>
        <dbReference type="ARBA" id="ARBA00022694"/>
    </source>
</evidence>
<protein>
    <recommendedName>
        <fullName evidence="14">Mitochondrial ribonuclease P catalytic subunit</fullName>
        <ecNumber evidence="5">3.1.26.5</ecNumber>
    </recommendedName>
    <alternativeName>
        <fullName evidence="15">Mitochondrial ribonuclease P protein 3</fullName>
    </alternativeName>
</protein>
<dbReference type="InterPro" id="IPR011990">
    <property type="entry name" value="TPR-like_helical_dom_sf"/>
</dbReference>
<evidence type="ECO:0000313" key="18">
    <source>
        <dbReference type="EMBL" id="KAK2190659.1"/>
    </source>
</evidence>
<keyword evidence="19" id="KW-1185">Reference proteome</keyword>
<evidence type="ECO:0000256" key="12">
    <source>
        <dbReference type="ARBA" id="ARBA00022946"/>
    </source>
</evidence>
<dbReference type="Gene3D" id="1.25.40.10">
    <property type="entry name" value="Tetratricopeptide repeat domain"/>
    <property type="match status" value="1"/>
</dbReference>
<keyword evidence="16" id="KW-0472">Membrane</keyword>
<evidence type="ECO:0000256" key="3">
    <source>
        <dbReference type="ARBA" id="ARBA00004173"/>
    </source>
</evidence>
<dbReference type="CDD" id="cd18718">
    <property type="entry name" value="PIN_PRORP"/>
    <property type="match status" value="1"/>
</dbReference>
<dbReference type="GO" id="GO:0004526">
    <property type="term" value="F:ribonuclease P activity"/>
    <property type="evidence" value="ECO:0007669"/>
    <property type="project" value="UniProtKB-EC"/>
</dbReference>
<evidence type="ECO:0000256" key="9">
    <source>
        <dbReference type="ARBA" id="ARBA00022801"/>
    </source>
</evidence>
<keyword evidence="13" id="KW-0496">Mitochondrion</keyword>
<name>A0AAD9UIF6_RIDPI</name>
<dbReference type="Pfam" id="PF16953">
    <property type="entry name" value="PRORP"/>
    <property type="match status" value="1"/>
</dbReference>
<dbReference type="Gene3D" id="3.40.50.11980">
    <property type="match status" value="1"/>
</dbReference>
<reference evidence="18" key="1">
    <citation type="journal article" date="2023" name="Mol. Biol. Evol.">
        <title>Third-Generation Sequencing Reveals the Adaptive Role of the Epigenome in Three Deep-Sea Polychaetes.</title>
        <authorList>
            <person name="Perez M."/>
            <person name="Aroh O."/>
            <person name="Sun Y."/>
            <person name="Lan Y."/>
            <person name="Juniper S.K."/>
            <person name="Young C.R."/>
            <person name="Angers B."/>
            <person name="Qian P.Y."/>
        </authorList>
    </citation>
    <scope>NUCLEOTIDE SEQUENCE</scope>
    <source>
        <strain evidence="18">R07B-5</strain>
    </source>
</reference>
<keyword evidence="9" id="KW-0378">Hydrolase</keyword>
<dbReference type="PANTHER" id="PTHR13547:SF1">
    <property type="entry name" value="MITOCHONDRIAL RIBONUCLEASE P CATALYTIC SUBUNIT"/>
    <property type="match status" value="1"/>
</dbReference>
<keyword evidence="8" id="KW-0479">Metal-binding</keyword>
<comment type="catalytic activity">
    <reaction evidence="1">
        <text>Endonucleolytic cleavage of RNA, removing 5'-extranucleotides from tRNA precursor.</text>
        <dbReference type="EC" id="3.1.26.5"/>
    </reaction>
</comment>
<dbReference type="GO" id="GO:0046872">
    <property type="term" value="F:metal ion binding"/>
    <property type="evidence" value="ECO:0007669"/>
    <property type="project" value="UniProtKB-KW"/>
</dbReference>
<evidence type="ECO:0000259" key="17">
    <source>
        <dbReference type="Pfam" id="PF16953"/>
    </source>
</evidence>
<dbReference type="GO" id="GO:0001682">
    <property type="term" value="P:tRNA 5'-leader removal"/>
    <property type="evidence" value="ECO:0007669"/>
    <property type="project" value="TreeGrafter"/>
</dbReference>
<sequence length="656" mass="74859">MSSMMPVRLPAMLYRCRLVIQRVSATTLATERHVSGRFLHCQTISPSVLSCAGKHTWAVDRRQRSKVRLNMRSLLYDEENVQQDSKRRLDFEKSEPHIDRRRGVLDDIINDLLQGEQRKVSSDIWDGIRDKLAGLHQFKKAWPANIMLMLANREPPSKYVFEVGQSLLQYYRSEISEKMNIAVLVPFILLCASQGGQENQNTFNAAYEELCGITDVLDATSALILIRAFSLTPRWGECFAFIDMIKLTSEPTGVTYSPVVVAALKAGDQSTVEELIGTMVNNGLVPTDSVFETMMELDSGSGQMVTDMLLKMSSYTWIPSASVVEQLKHWFESRTQEKWTGTYTSVTSKGMCESCRLPLESLSTITPEDFTELRESFLAKSVKRGNVFLNSSPEELKRFTDFLRENAPFDIVVDALNVSHVTSQKASLQYRAKLVERVVEYFASRYKMKVLMMGRKHMKNWPVHILGRIEELAGCFYAENVSADDPFMLYAALYSGQRTLIVTRDELRDHRFLLGSELATKFKKWQRGHQMAFEGVFRKPSGQEALKFTWPDIHETAVQQAPGGWHIPISDGTKKTSFQLATKWLCLTCHVTKVTLVMTRHQRMFCRIRSVTAGIIWVIGRYYFYTSYLERDGLVFCYIFIRSCGICMILSVVASQ</sequence>
<dbReference type="GO" id="GO:0097745">
    <property type="term" value="P:mitochondrial tRNA 5'-end processing"/>
    <property type="evidence" value="ECO:0007669"/>
    <property type="project" value="TreeGrafter"/>
</dbReference>
<dbReference type="InterPro" id="IPR033495">
    <property type="entry name" value="MRPP3_PIN_dom"/>
</dbReference>
<evidence type="ECO:0000256" key="10">
    <source>
        <dbReference type="ARBA" id="ARBA00022833"/>
    </source>
</evidence>
<dbReference type="EC" id="3.1.26.5" evidence="5"/>
<keyword evidence="16" id="KW-1133">Transmembrane helix</keyword>
<gene>
    <name evidence="18" type="ORF">NP493_72g04077</name>
</gene>
<accession>A0AAD9UIF6</accession>
<feature type="transmembrane region" description="Helical" evidence="16">
    <location>
        <begin position="608"/>
        <end position="624"/>
    </location>
</feature>
<evidence type="ECO:0000256" key="7">
    <source>
        <dbReference type="ARBA" id="ARBA00022722"/>
    </source>
</evidence>
<dbReference type="InterPro" id="IPR031595">
    <property type="entry name" value="PRORP_C"/>
</dbReference>
<keyword evidence="12" id="KW-0809">Transit peptide</keyword>
<dbReference type="Proteomes" id="UP001209878">
    <property type="component" value="Unassembled WGS sequence"/>
</dbReference>
<keyword evidence="6" id="KW-0819">tRNA processing</keyword>
<evidence type="ECO:0000256" key="14">
    <source>
        <dbReference type="ARBA" id="ARBA00044536"/>
    </source>
</evidence>
<comment type="similarity">
    <text evidence="4">Belongs to the PPR family. P subfamily.</text>
</comment>